<keyword evidence="6 7" id="KW-0472">Membrane</keyword>
<dbReference type="GO" id="GO:0005794">
    <property type="term" value="C:Golgi apparatus"/>
    <property type="evidence" value="ECO:0007669"/>
    <property type="project" value="TreeGrafter"/>
</dbReference>
<feature type="transmembrane region" description="Helical" evidence="7">
    <location>
        <begin position="348"/>
        <end position="372"/>
    </location>
</feature>
<keyword evidence="9" id="KW-1185">Reference proteome</keyword>
<feature type="transmembrane region" description="Helical" evidence="7">
    <location>
        <begin position="100"/>
        <end position="118"/>
    </location>
</feature>
<comment type="subcellular location">
    <subcellularLocation>
        <location evidence="1">Membrane</location>
        <topology evidence="1">Multi-pass membrane protein</topology>
    </subcellularLocation>
</comment>
<dbReference type="GO" id="GO:0005886">
    <property type="term" value="C:plasma membrane"/>
    <property type="evidence" value="ECO:0007669"/>
    <property type="project" value="TreeGrafter"/>
</dbReference>
<proteinExistence type="inferred from homology"/>
<evidence type="ECO:0000256" key="6">
    <source>
        <dbReference type="ARBA" id="ARBA00023136"/>
    </source>
</evidence>
<feature type="transmembrane region" description="Helical" evidence="7">
    <location>
        <begin position="64"/>
        <end position="88"/>
    </location>
</feature>
<dbReference type="OrthoDB" id="46396at2759"/>
<accession>A0A8J5ZVK9</accession>
<dbReference type="EMBL" id="JAGFMF010012105">
    <property type="protein sequence ID" value="KAG8507357.1"/>
    <property type="molecule type" value="Genomic_DNA"/>
</dbReference>
<dbReference type="Proteomes" id="UP000700334">
    <property type="component" value="Unassembled WGS sequence"/>
</dbReference>
<sequence length="375" mass="40598">NYFESYLAIASTVPSVLCLVANFLLVNRVPVHVRVLASLTVMLTIFVVMTVLVKVDTSSWTRGFFIVTIVCMVIISGTSTIFNSSVFGMTGSFPMRNSQALIAGGAMGGTISAVAALVDLAASSDVTDSALAFFLTADVFLGLCVGLYLLLPRLEYARYYMRPLKPAHVFSSQEQLPQDSSNAPLLAPESGASPTPPLRLILKKTASLGFCIIYLFFITSLIFPAVSTNIESLSKDSGSLWTTKFFVPLTTFLLYNFADLCGRQITAWIQVPGPKSKALPGMVLLRTCLVPLFVFCNYQPRVHLQAVVFRSDVYPALFTSLLGLSNGYLSTLALIYGPKIVSRELAEATSLVMTFYMFLGLVLGSAGSALLVHLI</sequence>
<evidence type="ECO:0000256" key="1">
    <source>
        <dbReference type="ARBA" id="ARBA00004141"/>
    </source>
</evidence>
<feature type="transmembrane region" description="Helical" evidence="7">
    <location>
        <begin position="130"/>
        <end position="151"/>
    </location>
</feature>
<keyword evidence="3" id="KW-0813">Transport</keyword>
<dbReference type="PIRSF" id="PIRSF016379">
    <property type="entry name" value="ENT"/>
    <property type="match status" value="1"/>
</dbReference>
<evidence type="ECO:0000256" key="4">
    <source>
        <dbReference type="ARBA" id="ARBA00022692"/>
    </source>
</evidence>
<feature type="transmembrane region" description="Helical" evidence="7">
    <location>
        <begin position="315"/>
        <end position="336"/>
    </location>
</feature>
<organism evidence="8 9">
    <name type="scientific">Galemys pyrenaicus</name>
    <name type="common">Iberian desman</name>
    <name type="synonym">Pyrenean desman</name>
    <dbReference type="NCBI Taxonomy" id="202257"/>
    <lineage>
        <taxon>Eukaryota</taxon>
        <taxon>Metazoa</taxon>
        <taxon>Chordata</taxon>
        <taxon>Craniata</taxon>
        <taxon>Vertebrata</taxon>
        <taxon>Euteleostomi</taxon>
        <taxon>Mammalia</taxon>
        <taxon>Eutheria</taxon>
        <taxon>Laurasiatheria</taxon>
        <taxon>Eulipotyphla</taxon>
        <taxon>Talpidae</taxon>
        <taxon>Galemys</taxon>
    </lineage>
</organism>
<keyword evidence="4 7" id="KW-0812">Transmembrane</keyword>
<dbReference type="InterPro" id="IPR002259">
    <property type="entry name" value="Eqnu_transpt"/>
</dbReference>
<reference evidence="8" key="1">
    <citation type="journal article" date="2021" name="Evol. Appl.">
        <title>The genome of the Pyrenean desman and the effects of bottlenecks and inbreeding on the genomic landscape of an endangered species.</title>
        <authorList>
            <person name="Escoda L."/>
            <person name="Castresana J."/>
        </authorList>
    </citation>
    <scope>NUCLEOTIDE SEQUENCE</scope>
    <source>
        <strain evidence="8">IBE-C5619</strain>
    </source>
</reference>
<comment type="similarity">
    <text evidence="2">Belongs to the SLC29A/ENT transporter (TC 2.A.57) family.</text>
</comment>
<evidence type="ECO:0000256" key="3">
    <source>
        <dbReference type="ARBA" id="ARBA00022448"/>
    </source>
</evidence>
<feature type="transmembrane region" description="Helical" evidence="7">
    <location>
        <begin position="6"/>
        <end position="26"/>
    </location>
</feature>
<evidence type="ECO:0000256" key="2">
    <source>
        <dbReference type="ARBA" id="ARBA00007965"/>
    </source>
</evidence>
<dbReference type="PRINTS" id="PR01130">
    <property type="entry name" value="DERENTRNSPRT"/>
</dbReference>
<evidence type="ECO:0000256" key="5">
    <source>
        <dbReference type="ARBA" id="ARBA00022989"/>
    </source>
</evidence>
<evidence type="ECO:0000256" key="7">
    <source>
        <dbReference type="SAM" id="Phobius"/>
    </source>
</evidence>
<dbReference type="Pfam" id="PF01733">
    <property type="entry name" value="Nucleoside_tran"/>
    <property type="match status" value="1"/>
</dbReference>
<dbReference type="PANTHER" id="PTHR10332:SF17">
    <property type="entry name" value="EQUILIBRATIVE NUCLEOSIDE TRANSPORTER 3"/>
    <property type="match status" value="1"/>
</dbReference>
<dbReference type="GO" id="GO:0005337">
    <property type="term" value="F:nucleoside transmembrane transporter activity"/>
    <property type="evidence" value="ECO:0007669"/>
    <property type="project" value="InterPro"/>
</dbReference>
<comment type="caution">
    <text evidence="8">The sequence shown here is derived from an EMBL/GenBank/DDBJ whole genome shotgun (WGS) entry which is preliminary data.</text>
</comment>
<evidence type="ECO:0000313" key="9">
    <source>
        <dbReference type="Proteomes" id="UP000700334"/>
    </source>
</evidence>
<gene>
    <name evidence="8" type="ORF">J0S82_009309</name>
</gene>
<protein>
    <submittedName>
        <fullName evidence="8">Equilibrative nucleoside transporter 3</fullName>
    </submittedName>
</protein>
<keyword evidence="5 7" id="KW-1133">Transmembrane helix</keyword>
<dbReference type="AlphaFoldDB" id="A0A8J5ZVK9"/>
<feature type="non-terminal residue" evidence="8">
    <location>
        <position position="375"/>
    </location>
</feature>
<feature type="transmembrane region" description="Helical" evidence="7">
    <location>
        <begin position="206"/>
        <end position="226"/>
    </location>
</feature>
<dbReference type="PANTHER" id="PTHR10332">
    <property type="entry name" value="EQUILIBRATIVE NUCLEOSIDE TRANSPORTER"/>
    <property type="match status" value="1"/>
</dbReference>
<evidence type="ECO:0000313" key="8">
    <source>
        <dbReference type="EMBL" id="KAG8507357.1"/>
    </source>
</evidence>
<feature type="transmembrane region" description="Helical" evidence="7">
    <location>
        <begin position="238"/>
        <end position="257"/>
    </location>
</feature>
<feature type="transmembrane region" description="Helical" evidence="7">
    <location>
        <begin position="33"/>
        <end position="52"/>
    </location>
</feature>
<name>A0A8J5ZVK9_GALPY</name>